<accession>A0ABV7JVW2</accession>
<comment type="caution">
    <text evidence="1">The sequence shown here is derived from an EMBL/GenBank/DDBJ whole genome shotgun (WGS) entry which is preliminary data.</text>
</comment>
<dbReference type="RefSeq" id="WP_123323290.1">
    <property type="nucleotide sequence ID" value="NZ_JBHRSX010000021.1"/>
</dbReference>
<reference evidence="2" key="1">
    <citation type="journal article" date="2019" name="Int. J. Syst. Evol. Microbiol.">
        <title>The Global Catalogue of Microorganisms (GCM) 10K type strain sequencing project: providing services to taxonomists for standard genome sequencing and annotation.</title>
        <authorList>
            <consortium name="The Broad Institute Genomics Platform"/>
            <consortium name="The Broad Institute Genome Sequencing Center for Infectious Disease"/>
            <person name="Wu L."/>
            <person name="Ma J."/>
        </authorList>
    </citation>
    <scope>NUCLEOTIDE SEQUENCE [LARGE SCALE GENOMIC DNA]</scope>
    <source>
        <strain evidence="2">KCTC 52449</strain>
    </source>
</reference>
<proteinExistence type="predicted"/>
<dbReference type="Proteomes" id="UP001595477">
    <property type="component" value="Unassembled WGS sequence"/>
</dbReference>
<organism evidence="1 2">
    <name type="scientific">Alteromonas oceani</name>
    <dbReference type="NCBI Taxonomy" id="2071609"/>
    <lineage>
        <taxon>Bacteria</taxon>
        <taxon>Pseudomonadati</taxon>
        <taxon>Pseudomonadota</taxon>
        <taxon>Gammaproteobacteria</taxon>
        <taxon>Alteromonadales</taxon>
        <taxon>Alteromonadaceae</taxon>
        <taxon>Alteromonas/Salinimonas group</taxon>
        <taxon>Alteromonas</taxon>
    </lineage>
</organism>
<dbReference type="EMBL" id="JBHRSX010000021">
    <property type="protein sequence ID" value="MFC3202234.1"/>
    <property type="molecule type" value="Genomic_DNA"/>
</dbReference>
<sequence length="180" mass="20591">MNNAVTLATRLGLIPFILLGFSTFVHSQSEEKPDDIEVVDVVGQRPLSYYRKQLVETELAFYDMYNALTDKKEFKIRCRIEKPSGSHIARKVCYPQYELSAIAYETQIAMIPKAQDTRGIIEPLPTSAGVKELVKNEKRAATEHLLKLLTENPELLEQYQELIADMAKFKQAKNELQQSR</sequence>
<evidence type="ECO:0000313" key="2">
    <source>
        <dbReference type="Proteomes" id="UP001595477"/>
    </source>
</evidence>
<gene>
    <name evidence="1" type="ORF">ACFOEW_10440</name>
</gene>
<keyword evidence="2" id="KW-1185">Reference proteome</keyword>
<evidence type="ECO:0000313" key="1">
    <source>
        <dbReference type="EMBL" id="MFC3202234.1"/>
    </source>
</evidence>
<name>A0ABV7JVW2_9ALTE</name>
<protein>
    <submittedName>
        <fullName evidence="1">Uncharacterized protein</fullName>
    </submittedName>
</protein>